<accession>A0AAD3NNQ1</accession>
<gene>
    <name evidence="6" type="ORF">SUGI_1493220</name>
</gene>
<keyword evidence="4" id="KW-0464">Manganese</keyword>
<dbReference type="InterPro" id="IPR004097">
    <property type="entry name" value="DHHA2"/>
</dbReference>
<evidence type="ECO:0000256" key="4">
    <source>
        <dbReference type="ARBA" id="ARBA00023211"/>
    </source>
</evidence>
<dbReference type="PANTHER" id="PTHR12112">
    <property type="entry name" value="BNIP - RELATED"/>
    <property type="match status" value="1"/>
</dbReference>
<dbReference type="InterPro" id="IPR001667">
    <property type="entry name" value="DDH_dom"/>
</dbReference>
<dbReference type="GO" id="GO:0005737">
    <property type="term" value="C:cytoplasm"/>
    <property type="evidence" value="ECO:0007669"/>
    <property type="project" value="InterPro"/>
</dbReference>
<sequence>MHRKTNKYLQREANLNTVHVVVGNEACDLDSAVSCLLMFHIVSKMSDEINGKDKSRTLYIPLLNVTRDQLESKCEVLWFLQKTLNIDKSFLTCKDDIDWVEIKKNGIEVLVTLVDHNFNEEFSEIGRIVEIIDHHQVQNPQWLIENQNSIRLSLDTSVGSCTTLIAERLFYIYAEHHVADEILLLIYGTVLLDTICLSEKAKRFTRRDVYLLKKLDALLGSKKPARAELYKQLVEVKNSARELNFEQLMKRDLKVFKDVHGIRIGIASLFGMEAKEALGLAANIDLDLFFRQNNYEAFIIMGLIADCDHSDSISRDLVLISANSRLFEELCKAFQHDTSKLDLAPIGSDSNPDPEDNIINNKRIVDSSSIDGNDSIHYKARIWLQRNVTSSRKVVAPLVLKVLHDGFS</sequence>
<dbReference type="Pfam" id="PF01368">
    <property type="entry name" value="DHH"/>
    <property type="match status" value="1"/>
</dbReference>
<evidence type="ECO:0000313" key="6">
    <source>
        <dbReference type="EMBL" id="GLJ59120.1"/>
    </source>
</evidence>
<evidence type="ECO:0000256" key="2">
    <source>
        <dbReference type="ARBA" id="ARBA00022723"/>
    </source>
</evidence>
<comment type="cofactor">
    <cofactor evidence="1">
        <name>Mn(2+)</name>
        <dbReference type="ChEBI" id="CHEBI:29035"/>
    </cofactor>
</comment>
<keyword evidence="2" id="KW-0479">Metal-binding</keyword>
<dbReference type="Gene3D" id="3.10.310.20">
    <property type="entry name" value="DHHA2 domain"/>
    <property type="match status" value="1"/>
</dbReference>
<proteinExistence type="predicted"/>
<comment type="caution">
    <text evidence="6">The sequence shown here is derived from an EMBL/GenBank/DDBJ whole genome shotgun (WGS) entry which is preliminary data.</text>
</comment>
<dbReference type="Proteomes" id="UP001234787">
    <property type="component" value="Unassembled WGS sequence"/>
</dbReference>
<evidence type="ECO:0000256" key="1">
    <source>
        <dbReference type="ARBA" id="ARBA00001936"/>
    </source>
</evidence>
<dbReference type="SMART" id="SM01131">
    <property type="entry name" value="DHHA2"/>
    <property type="match status" value="1"/>
</dbReference>
<dbReference type="EMBL" id="BSEH01000700">
    <property type="protein sequence ID" value="GLJ59120.1"/>
    <property type="molecule type" value="Genomic_DNA"/>
</dbReference>
<evidence type="ECO:0000313" key="7">
    <source>
        <dbReference type="Proteomes" id="UP001234787"/>
    </source>
</evidence>
<dbReference type="InterPro" id="IPR038763">
    <property type="entry name" value="DHH_sf"/>
</dbReference>
<dbReference type="InterPro" id="IPR038222">
    <property type="entry name" value="DHHA2_dom_sf"/>
</dbReference>
<organism evidence="6 7">
    <name type="scientific">Cryptomeria japonica</name>
    <name type="common">Japanese cedar</name>
    <name type="synonym">Cupressus japonica</name>
    <dbReference type="NCBI Taxonomy" id="3369"/>
    <lineage>
        <taxon>Eukaryota</taxon>
        <taxon>Viridiplantae</taxon>
        <taxon>Streptophyta</taxon>
        <taxon>Embryophyta</taxon>
        <taxon>Tracheophyta</taxon>
        <taxon>Spermatophyta</taxon>
        <taxon>Pinopsida</taxon>
        <taxon>Pinidae</taxon>
        <taxon>Conifers II</taxon>
        <taxon>Cupressales</taxon>
        <taxon>Cupressaceae</taxon>
        <taxon>Cryptomeria</taxon>
    </lineage>
</organism>
<dbReference type="Pfam" id="PF02833">
    <property type="entry name" value="DHHA2"/>
    <property type="match status" value="1"/>
</dbReference>
<feature type="domain" description="DHHA2" evidence="5">
    <location>
        <begin position="230"/>
        <end position="403"/>
    </location>
</feature>
<name>A0AAD3NNQ1_CRYJA</name>
<dbReference type="Gene3D" id="3.90.1640.10">
    <property type="entry name" value="inorganic pyrophosphatase (n-terminal core)"/>
    <property type="match status" value="1"/>
</dbReference>
<dbReference type="AlphaFoldDB" id="A0AAD3NNQ1"/>
<keyword evidence="7" id="KW-1185">Reference proteome</keyword>
<keyword evidence="3" id="KW-0378">Hydrolase</keyword>
<dbReference type="SUPFAM" id="SSF64182">
    <property type="entry name" value="DHH phosphoesterases"/>
    <property type="match status" value="1"/>
</dbReference>
<evidence type="ECO:0000256" key="3">
    <source>
        <dbReference type="ARBA" id="ARBA00022801"/>
    </source>
</evidence>
<protein>
    <recommendedName>
        <fullName evidence="5">DHHA2 domain-containing protein</fullName>
    </recommendedName>
</protein>
<dbReference type="PANTHER" id="PTHR12112:SF39">
    <property type="entry name" value="EG:152A3.5 PROTEIN (FBGN0003116_PN PROTEIN)"/>
    <property type="match status" value="1"/>
</dbReference>
<evidence type="ECO:0000259" key="5">
    <source>
        <dbReference type="SMART" id="SM01131"/>
    </source>
</evidence>
<dbReference type="GO" id="GO:0046872">
    <property type="term" value="F:metal ion binding"/>
    <property type="evidence" value="ECO:0007669"/>
    <property type="project" value="UniProtKB-KW"/>
</dbReference>
<reference evidence="6" key="1">
    <citation type="submission" date="2022-12" db="EMBL/GenBank/DDBJ databases">
        <title>Chromosome-Level Genome Assembly of Japanese Cedar (Cryptomeriajaponica D. Don).</title>
        <authorList>
            <person name="Fujino T."/>
            <person name="Yamaguchi K."/>
            <person name="Yokoyama T."/>
            <person name="Hamanaka T."/>
            <person name="Harazono Y."/>
            <person name="Kamada H."/>
            <person name="Kobayashi W."/>
            <person name="Ujino-Ihara T."/>
            <person name="Uchiyama K."/>
            <person name="Matsumoto A."/>
            <person name="Izuno A."/>
            <person name="Tsumura Y."/>
            <person name="Toyoda A."/>
            <person name="Shigenobu S."/>
            <person name="Moriguchi Y."/>
            <person name="Ueno S."/>
            <person name="Kasahara M."/>
        </authorList>
    </citation>
    <scope>NUCLEOTIDE SEQUENCE</scope>
</reference>
<dbReference type="GO" id="GO:0004309">
    <property type="term" value="F:exopolyphosphatase activity"/>
    <property type="evidence" value="ECO:0007669"/>
    <property type="project" value="TreeGrafter"/>
</dbReference>